<protein>
    <submittedName>
        <fullName evidence="7">UbiA family prenyltransferase</fullName>
    </submittedName>
</protein>
<name>A0ABS0BCH8_9GAMM</name>
<dbReference type="InterPro" id="IPR039653">
    <property type="entry name" value="Prenyltransferase"/>
</dbReference>
<keyword evidence="4 6" id="KW-1133">Transmembrane helix</keyword>
<dbReference type="InterPro" id="IPR036412">
    <property type="entry name" value="HAD-like_sf"/>
</dbReference>
<feature type="transmembrane region" description="Helical" evidence="6">
    <location>
        <begin position="225"/>
        <end position="244"/>
    </location>
</feature>
<evidence type="ECO:0000313" key="8">
    <source>
        <dbReference type="Proteomes" id="UP001429984"/>
    </source>
</evidence>
<accession>A0ABS0BCH8</accession>
<dbReference type="InterPro" id="IPR023214">
    <property type="entry name" value="HAD_sf"/>
</dbReference>
<dbReference type="SUPFAM" id="SSF56784">
    <property type="entry name" value="HAD-like"/>
    <property type="match status" value="1"/>
</dbReference>
<keyword evidence="5 6" id="KW-0472">Membrane</keyword>
<feature type="transmembrane region" description="Helical" evidence="6">
    <location>
        <begin position="264"/>
        <end position="281"/>
    </location>
</feature>
<dbReference type="Pfam" id="PF01040">
    <property type="entry name" value="UbiA"/>
    <property type="match status" value="1"/>
</dbReference>
<feature type="transmembrane region" description="Helical" evidence="6">
    <location>
        <begin position="424"/>
        <end position="442"/>
    </location>
</feature>
<feature type="transmembrane region" description="Helical" evidence="6">
    <location>
        <begin position="287"/>
        <end position="306"/>
    </location>
</feature>
<dbReference type="InterPro" id="IPR044878">
    <property type="entry name" value="UbiA_sf"/>
</dbReference>
<dbReference type="InterPro" id="IPR000537">
    <property type="entry name" value="UbiA_prenyltransferase"/>
</dbReference>
<keyword evidence="8" id="KW-1185">Reference proteome</keyword>
<dbReference type="CDD" id="cd13963">
    <property type="entry name" value="PT_UbiA_2"/>
    <property type="match status" value="1"/>
</dbReference>
<feature type="transmembrane region" description="Helical" evidence="6">
    <location>
        <begin position="454"/>
        <end position="477"/>
    </location>
</feature>
<dbReference type="PANTHER" id="PTHR11048:SF5">
    <property type="entry name" value="DECAPRENYL-PHOSPHATE PHOSPHORIBOSYLTRANSFERASE"/>
    <property type="match status" value="1"/>
</dbReference>
<proteinExistence type="predicted"/>
<evidence type="ECO:0000256" key="1">
    <source>
        <dbReference type="ARBA" id="ARBA00004141"/>
    </source>
</evidence>
<organism evidence="7 8">
    <name type="scientific">Lysobacter niastensis</name>
    <dbReference type="NCBI Taxonomy" id="380629"/>
    <lineage>
        <taxon>Bacteria</taxon>
        <taxon>Pseudomonadati</taxon>
        <taxon>Pseudomonadota</taxon>
        <taxon>Gammaproteobacteria</taxon>
        <taxon>Lysobacterales</taxon>
        <taxon>Lysobacteraceae</taxon>
        <taxon>Lysobacter</taxon>
    </lineage>
</organism>
<gene>
    <name evidence="7" type="ORF">IU514_18215</name>
</gene>
<dbReference type="PANTHER" id="PTHR11048">
    <property type="entry name" value="PRENYLTRANSFERASES"/>
    <property type="match status" value="1"/>
</dbReference>
<evidence type="ECO:0000256" key="4">
    <source>
        <dbReference type="ARBA" id="ARBA00022989"/>
    </source>
</evidence>
<keyword evidence="2" id="KW-1003">Cell membrane</keyword>
<evidence type="ECO:0000256" key="5">
    <source>
        <dbReference type="ARBA" id="ARBA00023136"/>
    </source>
</evidence>
<dbReference type="NCBIfam" id="NF006088">
    <property type="entry name" value="PRK08238.1"/>
    <property type="match status" value="1"/>
</dbReference>
<reference evidence="7 8" key="1">
    <citation type="submission" date="2020-11" db="EMBL/GenBank/DDBJ databases">
        <title>Draft Genome Sequence and Secondary Metabolite Biosynthetic Potential of the Lysobacter niastensis Type strain DSM 18481.</title>
        <authorList>
            <person name="Turrini P."/>
            <person name="Artuso I."/>
            <person name="Tescari M."/>
            <person name="Lugli G.A."/>
            <person name="Frangipani E."/>
            <person name="Ventura M."/>
            <person name="Visca P."/>
        </authorList>
    </citation>
    <scope>NUCLEOTIDE SEQUENCE [LARGE SCALE GENOMIC DNA]</scope>
    <source>
        <strain evidence="7 8">DSM 18481</strain>
    </source>
</reference>
<evidence type="ECO:0000256" key="3">
    <source>
        <dbReference type="ARBA" id="ARBA00022692"/>
    </source>
</evidence>
<dbReference type="RefSeq" id="WP_194932561.1">
    <property type="nucleotide sequence ID" value="NZ_JADLZT010000012.1"/>
</dbReference>
<dbReference type="EMBL" id="JADLZT010000012">
    <property type="protein sequence ID" value="MBF6025968.1"/>
    <property type="molecule type" value="Genomic_DNA"/>
</dbReference>
<dbReference type="Gene3D" id="3.40.50.1000">
    <property type="entry name" value="HAD superfamily/HAD-like"/>
    <property type="match status" value="1"/>
</dbReference>
<feature type="transmembrane region" description="Helical" evidence="6">
    <location>
        <begin position="391"/>
        <end position="412"/>
    </location>
</feature>
<dbReference type="Gene3D" id="1.10.357.140">
    <property type="entry name" value="UbiA prenyltransferase"/>
    <property type="match status" value="1"/>
</dbReference>
<comment type="caution">
    <text evidence="7">The sequence shown here is derived from an EMBL/GenBank/DDBJ whole genome shotgun (WGS) entry which is preliminary data.</text>
</comment>
<evidence type="ECO:0000256" key="2">
    <source>
        <dbReference type="ARBA" id="ARBA00022475"/>
    </source>
</evidence>
<comment type="subcellular location">
    <subcellularLocation>
        <location evidence="1">Membrane</location>
        <topology evidence="1">Multi-pass membrane protein</topology>
    </subcellularLocation>
</comment>
<evidence type="ECO:0000256" key="6">
    <source>
        <dbReference type="SAM" id="Phobius"/>
    </source>
</evidence>
<feature type="transmembrane region" description="Helical" evidence="6">
    <location>
        <begin position="344"/>
        <end position="362"/>
    </location>
</feature>
<sequence length="478" mass="52534">MEHGNRPGSENVALCVDLDGTLLRSDVLYESLLALLSRNPLYLFLLPFWLLRGKAALKHEIASRVELDPATLPYDERLVSLLRETKARPRVLCTATNAKFAHHIAQHLGVFDQVLASDGQLNLSGHRKASALVERFGERGFDYAGNESIDLDVWSRSRGAWVVNGPESLARRAAQVTTVDRHLPARRGNLNTWIKAIRVHQWLKNLLVFLPLLASHRFYDAASVAQTGIAFLAFGLCASGVYVLNDLLDLPSDRRHPRKRLRAFAAGALPLLHGLVAAPMLTLAGFALAWLVGPLFALVLAGYYVMTLAYSLRLKRVVMVDVVVLAGLYTIRIIGGAAAIDSPLSFWLLAFSMFIFLSLAMLKRYTELAAMLANGQEKASGRGYAVDDLPLIQSLGAASGYLAVLVFALYINSPESIALYGRPQVLWLICPMLLYWISRAWIKAHRGGMDDDPVVFAVTDRVSQIVIAICGLLVLGAI</sequence>
<dbReference type="Proteomes" id="UP001429984">
    <property type="component" value="Unassembled WGS sequence"/>
</dbReference>
<evidence type="ECO:0000313" key="7">
    <source>
        <dbReference type="EMBL" id="MBF6025968.1"/>
    </source>
</evidence>
<keyword evidence="3 6" id="KW-0812">Transmembrane</keyword>